<gene>
    <name evidence="3" type="ORF">SAMN05216203_2970</name>
</gene>
<organism evidence="3 4">
    <name type="scientific">Marinobacter daqiaonensis</name>
    <dbReference type="NCBI Taxonomy" id="650891"/>
    <lineage>
        <taxon>Bacteria</taxon>
        <taxon>Pseudomonadati</taxon>
        <taxon>Pseudomonadota</taxon>
        <taxon>Gammaproteobacteria</taxon>
        <taxon>Pseudomonadales</taxon>
        <taxon>Marinobacteraceae</taxon>
        <taxon>Marinobacter</taxon>
    </lineage>
</organism>
<dbReference type="PROSITE" id="PS50853">
    <property type="entry name" value="FN3"/>
    <property type="match status" value="1"/>
</dbReference>
<reference evidence="3 4" key="1">
    <citation type="submission" date="2016-10" db="EMBL/GenBank/DDBJ databases">
        <authorList>
            <person name="de Groot N.N."/>
        </authorList>
    </citation>
    <scope>NUCLEOTIDE SEQUENCE [LARGE SCALE GENOMIC DNA]</scope>
    <source>
        <strain evidence="3 4">CGMCC 1.9167</strain>
    </source>
</reference>
<dbReference type="CDD" id="cd00063">
    <property type="entry name" value="FN3"/>
    <property type="match status" value="1"/>
</dbReference>
<dbReference type="InterPro" id="IPR013783">
    <property type="entry name" value="Ig-like_fold"/>
</dbReference>
<dbReference type="SMART" id="SM00060">
    <property type="entry name" value="FN3"/>
    <property type="match status" value="1"/>
</dbReference>
<dbReference type="Pfam" id="PF00041">
    <property type="entry name" value="fn3"/>
    <property type="match status" value="1"/>
</dbReference>
<evidence type="ECO:0000256" key="1">
    <source>
        <dbReference type="SAM" id="SignalP"/>
    </source>
</evidence>
<dbReference type="STRING" id="650891.SAMN05216203_2970"/>
<evidence type="ECO:0000259" key="2">
    <source>
        <dbReference type="PROSITE" id="PS50853"/>
    </source>
</evidence>
<proteinExistence type="predicted"/>
<dbReference type="InterPro" id="IPR036116">
    <property type="entry name" value="FN3_sf"/>
</dbReference>
<dbReference type="AlphaFoldDB" id="A0A1I6JFF5"/>
<feature type="signal peptide" evidence="1">
    <location>
        <begin position="1"/>
        <end position="23"/>
    </location>
</feature>
<protein>
    <submittedName>
        <fullName evidence="3">Fibronectin type III domain-containing protein</fullName>
    </submittedName>
</protein>
<keyword evidence="4" id="KW-1185">Reference proteome</keyword>
<dbReference type="Gene3D" id="2.60.40.10">
    <property type="entry name" value="Immunoglobulins"/>
    <property type="match status" value="1"/>
</dbReference>
<evidence type="ECO:0000313" key="3">
    <source>
        <dbReference type="EMBL" id="SFR77685.1"/>
    </source>
</evidence>
<dbReference type="EMBL" id="FOYW01000002">
    <property type="protein sequence ID" value="SFR77685.1"/>
    <property type="molecule type" value="Genomic_DNA"/>
</dbReference>
<feature type="chain" id="PRO_5011601782" evidence="1">
    <location>
        <begin position="24"/>
        <end position="138"/>
    </location>
</feature>
<dbReference type="SUPFAM" id="SSF49265">
    <property type="entry name" value="Fibronectin type III"/>
    <property type="match status" value="1"/>
</dbReference>
<dbReference type="PROSITE" id="PS51257">
    <property type="entry name" value="PROKAR_LIPOPROTEIN"/>
    <property type="match status" value="1"/>
</dbReference>
<feature type="domain" description="Fibronectin type-III" evidence="2">
    <location>
        <begin position="41"/>
        <end position="138"/>
    </location>
</feature>
<name>A0A1I6JFF5_9GAMM</name>
<evidence type="ECO:0000313" key="4">
    <source>
        <dbReference type="Proteomes" id="UP000198644"/>
    </source>
</evidence>
<sequence length="138" mass="14095">MFSRTIGSSRAGIASIVIAFALAGCGGGSTGSTSGVSAEDSPTIAPSEEASASSVSLSWTAPGTRVNGEQLSTADLDGYIVSYGQSVDTLDQSARVESCISCEFTVANLAEGTWYFRVQTVDTLGLVSEPSEPVSKTI</sequence>
<dbReference type="RefSeq" id="WP_139229945.1">
    <property type="nucleotide sequence ID" value="NZ_FOYW01000002.1"/>
</dbReference>
<dbReference type="OrthoDB" id="6371650at2"/>
<dbReference type="Proteomes" id="UP000198644">
    <property type="component" value="Unassembled WGS sequence"/>
</dbReference>
<dbReference type="InterPro" id="IPR003961">
    <property type="entry name" value="FN3_dom"/>
</dbReference>
<keyword evidence="1" id="KW-0732">Signal</keyword>
<accession>A0A1I6JFF5</accession>